<name>A0AAW8EE10_VARPD</name>
<comment type="caution">
    <text evidence="1">The sequence shown here is derived from an EMBL/GenBank/DDBJ whole genome shotgun (WGS) entry which is preliminary data.</text>
</comment>
<dbReference type="AlphaFoldDB" id="A0AAW8EE10"/>
<dbReference type="InterPro" id="IPR054271">
    <property type="entry name" value="DUF7002"/>
</dbReference>
<evidence type="ECO:0000313" key="2">
    <source>
        <dbReference type="Proteomes" id="UP001224845"/>
    </source>
</evidence>
<accession>A0AAW8EE10</accession>
<sequence>MPDLPAKAFHFVDAANWPAVRQQGLCSTDELLRRGAFGPEVEASVRAHRPEGVTLPDGRYIRDQRPMPPGALARCLDPGLAPADWYALLNGCVFFWLDPERVQRHRAALRGRPQVLLTFDAHALAAAHGAVAYVTPFNVGSALRKAAPRGLRTLVPLKQWQAKGWASEALPGQAVRAASHRPAELVLRAAAVPDAMRHVTATEMIGAA</sequence>
<gene>
    <name evidence="1" type="ORF">J2W39_002066</name>
</gene>
<proteinExistence type="predicted"/>
<reference evidence="1" key="1">
    <citation type="submission" date="2023-07" db="EMBL/GenBank/DDBJ databases">
        <title>Sorghum-associated microbial communities from plants grown in Nebraska, USA.</title>
        <authorList>
            <person name="Schachtman D."/>
        </authorList>
    </citation>
    <scope>NUCLEOTIDE SEQUENCE</scope>
    <source>
        <strain evidence="1">DS3315</strain>
    </source>
</reference>
<dbReference type="Pfam" id="PF22531">
    <property type="entry name" value="DUF7002"/>
    <property type="match status" value="1"/>
</dbReference>
<dbReference type="Proteomes" id="UP001224845">
    <property type="component" value="Unassembled WGS sequence"/>
</dbReference>
<dbReference type="EMBL" id="JAUSRV010000005">
    <property type="protein sequence ID" value="MDP9970832.1"/>
    <property type="molecule type" value="Genomic_DNA"/>
</dbReference>
<dbReference type="RefSeq" id="WP_307593523.1">
    <property type="nucleotide sequence ID" value="NZ_JAUSRV010000005.1"/>
</dbReference>
<protein>
    <submittedName>
        <fullName evidence="1">Uncharacterized protein</fullName>
    </submittedName>
</protein>
<organism evidence="1 2">
    <name type="scientific">Variovorax paradoxus</name>
    <dbReference type="NCBI Taxonomy" id="34073"/>
    <lineage>
        <taxon>Bacteria</taxon>
        <taxon>Pseudomonadati</taxon>
        <taxon>Pseudomonadota</taxon>
        <taxon>Betaproteobacteria</taxon>
        <taxon>Burkholderiales</taxon>
        <taxon>Comamonadaceae</taxon>
        <taxon>Variovorax</taxon>
    </lineage>
</organism>
<evidence type="ECO:0000313" key="1">
    <source>
        <dbReference type="EMBL" id="MDP9970832.1"/>
    </source>
</evidence>